<evidence type="ECO:0000313" key="7">
    <source>
        <dbReference type="EMBL" id="CAB3396334.1"/>
    </source>
</evidence>
<dbReference type="InterPro" id="IPR009003">
    <property type="entry name" value="Peptidase_S1_PA"/>
</dbReference>
<comment type="similarity">
    <text evidence="1">Belongs to the peptidase S1C family.</text>
</comment>
<protein>
    <submittedName>
        <fullName evidence="7">Sporulation membrane serine protease</fullName>
        <ecNumber evidence="7">3.4.21.-</ecNumber>
    </submittedName>
</protein>
<dbReference type="Pfam" id="PF13180">
    <property type="entry name" value="PDZ_2"/>
    <property type="match status" value="1"/>
</dbReference>
<dbReference type="GO" id="GO:0006508">
    <property type="term" value="P:proteolysis"/>
    <property type="evidence" value="ECO:0007669"/>
    <property type="project" value="UniProtKB-KW"/>
</dbReference>
<evidence type="ECO:0000256" key="5">
    <source>
        <dbReference type="SAM" id="Phobius"/>
    </source>
</evidence>
<dbReference type="PANTHER" id="PTHR43343">
    <property type="entry name" value="PEPTIDASE S12"/>
    <property type="match status" value="1"/>
</dbReference>
<evidence type="ECO:0000256" key="3">
    <source>
        <dbReference type="ARBA" id="ARBA00022801"/>
    </source>
</evidence>
<dbReference type="Proteomes" id="UP000502196">
    <property type="component" value="Chromosome"/>
</dbReference>
<evidence type="ECO:0000256" key="1">
    <source>
        <dbReference type="ARBA" id="ARBA00010541"/>
    </source>
</evidence>
<organism evidence="7 8">
    <name type="scientific">Kyrpidia spormannii</name>
    <dbReference type="NCBI Taxonomy" id="2055160"/>
    <lineage>
        <taxon>Bacteria</taxon>
        <taxon>Bacillati</taxon>
        <taxon>Bacillota</taxon>
        <taxon>Bacilli</taxon>
        <taxon>Bacillales</taxon>
        <taxon>Alicyclobacillaceae</taxon>
        <taxon>Kyrpidia</taxon>
    </lineage>
</organism>
<dbReference type="Gene3D" id="2.40.10.10">
    <property type="entry name" value="Trypsin-like serine proteases"/>
    <property type="match status" value="2"/>
</dbReference>
<dbReference type="AlphaFoldDB" id="A0A6F9EJ63"/>
<evidence type="ECO:0000256" key="2">
    <source>
        <dbReference type="ARBA" id="ARBA00022670"/>
    </source>
</evidence>
<proteinExistence type="inferred from homology"/>
<evidence type="ECO:0000313" key="8">
    <source>
        <dbReference type="Proteomes" id="UP000502196"/>
    </source>
</evidence>
<evidence type="ECO:0000256" key="4">
    <source>
        <dbReference type="ARBA" id="ARBA00022825"/>
    </source>
</evidence>
<dbReference type="FunFam" id="2.40.10.10:FF:000001">
    <property type="entry name" value="Periplasmic serine protease DegS"/>
    <property type="match status" value="1"/>
</dbReference>
<dbReference type="Gene3D" id="2.30.42.10">
    <property type="match status" value="1"/>
</dbReference>
<keyword evidence="2 7" id="KW-0645">Protease</keyword>
<dbReference type="EC" id="3.4.21.-" evidence="7"/>
<evidence type="ECO:0000259" key="6">
    <source>
        <dbReference type="PROSITE" id="PS50106"/>
    </source>
</evidence>
<dbReference type="PANTHER" id="PTHR43343:SF3">
    <property type="entry name" value="PROTEASE DO-LIKE 8, CHLOROPLASTIC"/>
    <property type="match status" value="1"/>
</dbReference>
<dbReference type="InterPro" id="IPR051201">
    <property type="entry name" value="Chloro_Bact_Ser_Proteases"/>
</dbReference>
<dbReference type="Pfam" id="PF13365">
    <property type="entry name" value="Trypsin_2"/>
    <property type="match status" value="1"/>
</dbReference>
<sequence length="395" mass="41290">MGFYDTDAEGMRPRRRGPLSWLAVIVVSAMIGSIVTMLFLPAMIRSHLVSLPVAQAPGTNLAPPSGVQQTVSYTVDTGIVQAVNKVKPAIVGVVNVAKVPDFWRGQMVQKDQGVGSGVIFDPRGYVVTNNHVVEGASAVEVVLANGQRVKASIVGTDPLTDLAVLRIPADQVKADMVATFGNSDTLQPGEPAIAIGNPLGLEFRQTVTVGVISATGRTLPITDSQGQVVWEQDVIQTDAAINPGNSGGALCNIEGQVIGINSSKITQTAQGPVEGLGFAIPINEAKPIIQQLITNGKVIRPVLGITAVSLQELPLESRPQVPVDYGVVVGQPTAGAAAAGLQEGDVIVQVDNTPVHNVSDLRKALFVKKPGDTVSVTFYRGQQKLTVNVKLSAAS</sequence>
<name>A0A6F9EJ63_9BACL</name>
<dbReference type="PROSITE" id="PS50106">
    <property type="entry name" value="PDZ"/>
    <property type="match status" value="1"/>
</dbReference>
<dbReference type="EMBL" id="LR792683">
    <property type="protein sequence ID" value="CAB3396334.1"/>
    <property type="molecule type" value="Genomic_DNA"/>
</dbReference>
<reference evidence="7 8" key="1">
    <citation type="submission" date="2020-04" db="EMBL/GenBank/DDBJ databases">
        <authorList>
            <person name="Hogendoorn C."/>
        </authorList>
    </citation>
    <scope>NUCLEOTIDE SEQUENCE [LARGE SCALE GENOMIC DNA]</scope>
    <source>
        <strain evidence="7">COOX1</strain>
    </source>
</reference>
<keyword evidence="4" id="KW-0720">Serine protease</keyword>
<dbReference type="InterPro" id="IPR001940">
    <property type="entry name" value="Peptidase_S1C"/>
</dbReference>
<dbReference type="InterPro" id="IPR036034">
    <property type="entry name" value="PDZ_sf"/>
</dbReference>
<gene>
    <name evidence="7" type="primary">htrC</name>
    <name evidence="7" type="ORF">COOX1_3580</name>
</gene>
<keyword evidence="5" id="KW-0812">Transmembrane</keyword>
<feature type="transmembrane region" description="Helical" evidence="5">
    <location>
        <begin position="21"/>
        <end position="44"/>
    </location>
</feature>
<keyword evidence="3 7" id="KW-0378">Hydrolase</keyword>
<dbReference type="GO" id="GO:0004252">
    <property type="term" value="F:serine-type endopeptidase activity"/>
    <property type="evidence" value="ECO:0007669"/>
    <property type="project" value="InterPro"/>
</dbReference>
<dbReference type="SUPFAM" id="SSF50494">
    <property type="entry name" value="Trypsin-like serine proteases"/>
    <property type="match status" value="1"/>
</dbReference>
<dbReference type="InterPro" id="IPR043504">
    <property type="entry name" value="Peptidase_S1_PA_chymotrypsin"/>
</dbReference>
<dbReference type="RefSeq" id="WP_170086702.1">
    <property type="nucleotide sequence ID" value="NZ_CP047971.1"/>
</dbReference>
<keyword evidence="5" id="KW-1133">Transmembrane helix</keyword>
<feature type="domain" description="PDZ" evidence="6">
    <location>
        <begin position="292"/>
        <end position="382"/>
    </location>
</feature>
<keyword evidence="5" id="KW-0472">Membrane</keyword>
<accession>A0A6F9EJ63</accession>
<dbReference type="SUPFAM" id="SSF50156">
    <property type="entry name" value="PDZ domain-like"/>
    <property type="match status" value="1"/>
</dbReference>
<dbReference type="InterPro" id="IPR001478">
    <property type="entry name" value="PDZ"/>
</dbReference>
<dbReference type="SMART" id="SM00228">
    <property type="entry name" value="PDZ"/>
    <property type="match status" value="1"/>
</dbReference>
<dbReference type="PRINTS" id="PR00834">
    <property type="entry name" value="PROTEASES2C"/>
</dbReference>